<dbReference type="Proteomes" id="UP000567885">
    <property type="component" value="Unassembled WGS sequence"/>
</dbReference>
<comment type="caution">
    <text evidence="3">The sequence shown here is derived from an EMBL/GenBank/DDBJ whole genome shotgun (WGS) entry which is preliminary data.</text>
</comment>
<feature type="compositionally biased region" description="Acidic residues" evidence="1">
    <location>
        <begin position="188"/>
        <end position="213"/>
    </location>
</feature>
<keyword evidence="4" id="KW-1185">Reference proteome</keyword>
<gene>
    <name evidence="3" type="ORF">FHETE_1507</name>
</gene>
<evidence type="ECO:0000313" key="3">
    <source>
        <dbReference type="EMBL" id="KAF5677744.1"/>
    </source>
</evidence>
<feature type="region of interest" description="Disordered" evidence="1">
    <location>
        <begin position="177"/>
        <end position="221"/>
    </location>
</feature>
<evidence type="ECO:0000313" key="4">
    <source>
        <dbReference type="Proteomes" id="UP000567885"/>
    </source>
</evidence>
<dbReference type="AlphaFoldDB" id="A0A8H5TYZ9"/>
<dbReference type="EMBL" id="JAAGWQ010000024">
    <property type="protein sequence ID" value="KAF5677744.1"/>
    <property type="molecule type" value="Genomic_DNA"/>
</dbReference>
<sequence length="221" mass="25169">MDTALALFPQIRVYYNDLTPFQTTYLAFTLTIFALHVVLIALRRFVSRQRIHTPEEILRRLRSENLIELPPDTTAQVSFESSEEDHKHSDSPGALFSSAMFFAIGSLFMARVFLYIYPEWREAPPVYFNFFTLLGFSVGHLAAFTQIAVDCLSLADDILFGLSRLAISQYHRSKPVVPRNDDLAGQVDSEETSGETESQEEEEEIDSDEPEETLEGKYKAE</sequence>
<keyword evidence="2" id="KW-0812">Transmembrane</keyword>
<keyword evidence="2" id="KW-1133">Transmembrane helix</keyword>
<keyword evidence="2" id="KW-0472">Membrane</keyword>
<proteinExistence type="predicted"/>
<reference evidence="3 4" key="1">
    <citation type="submission" date="2020-05" db="EMBL/GenBank/DDBJ databases">
        <title>Identification and distribution of gene clusters putatively required for synthesis of sphingolipid metabolism inhibitors in phylogenetically diverse species of the filamentous fungus Fusarium.</title>
        <authorList>
            <person name="Kim H.-S."/>
            <person name="Busman M."/>
            <person name="Brown D.W."/>
            <person name="Divon H."/>
            <person name="Uhlig S."/>
            <person name="Proctor R.H."/>
        </authorList>
    </citation>
    <scope>NUCLEOTIDE SEQUENCE [LARGE SCALE GENOMIC DNA]</scope>
    <source>
        <strain evidence="3 4">NRRL 20693</strain>
    </source>
</reference>
<feature type="transmembrane region" description="Helical" evidence="2">
    <location>
        <begin position="126"/>
        <end position="144"/>
    </location>
</feature>
<feature type="transmembrane region" description="Helical" evidence="2">
    <location>
        <begin position="24"/>
        <end position="42"/>
    </location>
</feature>
<dbReference type="OrthoDB" id="4992990at2759"/>
<evidence type="ECO:0000256" key="1">
    <source>
        <dbReference type="SAM" id="MobiDB-lite"/>
    </source>
</evidence>
<feature type="transmembrane region" description="Helical" evidence="2">
    <location>
        <begin position="94"/>
        <end position="114"/>
    </location>
</feature>
<organism evidence="3 4">
    <name type="scientific">Fusarium heterosporum</name>
    <dbReference type="NCBI Taxonomy" id="42747"/>
    <lineage>
        <taxon>Eukaryota</taxon>
        <taxon>Fungi</taxon>
        <taxon>Dikarya</taxon>
        <taxon>Ascomycota</taxon>
        <taxon>Pezizomycotina</taxon>
        <taxon>Sordariomycetes</taxon>
        <taxon>Hypocreomycetidae</taxon>
        <taxon>Hypocreales</taxon>
        <taxon>Nectriaceae</taxon>
        <taxon>Fusarium</taxon>
        <taxon>Fusarium heterosporum species complex</taxon>
    </lineage>
</organism>
<accession>A0A8H5TYZ9</accession>
<protein>
    <submittedName>
        <fullName evidence="3">Uncharacterized protein</fullName>
    </submittedName>
</protein>
<name>A0A8H5TYZ9_FUSHE</name>
<evidence type="ECO:0000256" key="2">
    <source>
        <dbReference type="SAM" id="Phobius"/>
    </source>
</evidence>